<evidence type="ECO:0000313" key="2">
    <source>
        <dbReference type="Proteomes" id="UP000182631"/>
    </source>
</evidence>
<dbReference type="RefSeq" id="WP_074457635.1">
    <property type="nucleotide sequence ID" value="NZ_FITM01000132.1"/>
</dbReference>
<name>A0A164ZS02_9SYNE</name>
<dbReference type="Pfam" id="PF00805">
    <property type="entry name" value="Pentapeptide"/>
    <property type="match status" value="3"/>
</dbReference>
<dbReference type="OrthoDB" id="480722at2"/>
<dbReference type="Proteomes" id="UP000182631">
    <property type="component" value="Unassembled WGS sequence"/>
</dbReference>
<dbReference type="Gene3D" id="2.160.20.80">
    <property type="entry name" value="E3 ubiquitin-protein ligase SopA"/>
    <property type="match status" value="2"/>
</dbReference>
<reference evidence="2" key="1">
    <citation type="submission" date="2016-02" db="EMBL/GenBank/DDBJ databases">
        <authorList>
            <person name="liu f."/>
        </authorList>
    </citation>
    <scope>NUCLEOTIDE SEQUENCE [LARGE SCALE GENOMIC DNA]</scope>
</reference>
<evidence type="ECO:0000313" key="1">
    <source>
        <dbReference type="EMBL" id="SAY39138.1"/>
    </source>
</evidence>
<dbReference type="SUPFAM" id="SSF141571">
    <property type="entry name" value="Pentapeptide repeat-like"/>
    <property type="match status" value="1"/>
</dbReference>
<proteinExistence type="predicted"/>
<sequence>MAEAREQHADLRGTNWQGRQLGVVDLRGVKLCRADLRGANLGDARLEGADLSLARYDALTRWPPGFAHARSGAVGPGAKLGGAFLNTADLQGMDLRGAFMLGIYLSGADCRGALMQDLGFANGDLRRSRFCGALLRGSRFAYAQLDGCDFRAADLRGADFTAVDSIAGAVFTGALGLAGLRDELLSRPYQELDCWNRLARCTTRESLEAMDTHGAPHG</sequence>
<dbReference type="InterPro" id="IPR051082">
    <property type="entry name" value="Pentapeptide-BTB/POZ_domain"/>
</dbReference>
<dbReference type="AlphaFoldDB" id="A0A164ZS02"/>
<dbReference type="PANTHER" id="PTHR14136:SF17">
    <property type="entry name" value="BTB_POZ DOMAIN-CONTAINING PROTEIN KCTD9"/>
    <property type="match status" value="1"/>
</dbReference>
<dbReference type="EMBL" id="FITM01000132">
    <property type="protein sequence ID" value="SAY39138.1"/>
    <property type="molecule type" value="Genomic_DNA"/>
</dbReference>
<dbReference type="InterPro" id="IPR001646">
    <property type="entry name" value="5peptide_repeat"/>
</dbReference>
<dbReference type="PANTHER" id="PTHR14136">
    <property type="entry name" value="BTB_POZ DOMAIN-CONTAINING PROTEIN KCTD9"/>
    <property type="match status" value="1"/>
</dbReference>
<organism evidence="1 2">
    <name type="scientific">Candidatus Synechococcus spongiarum</name>
    <dbReference type="NCBI Taxonomy" id="431041"/>
    <lineage>
        <taxon>Bacteria</taxon>
        <taxon>Bacillati</taxon>
        <taxon>Cyanobacteriota</taxon>
        <taxon>Cyanophyceae</taxon>
        <taxon>Synechococcales</taxon>
        <taxon>Synechococcaceae</taxon>
        <taxon>Synechococcus</taxon>
    </lineage>
</organism>
<keyword evidence="2" id="KW-1185">Reference proteome</keyword>
<gene>
    <name evidence="1" type="ORF">FLM9_1202</name>
</gene>
<protein>
    <submittedName>
        <fullName evidence="1">Gll1258 protein</fullName>
    </submittedName>
</protein>
<accession>A0A164ZS02</accession>